<accession>A0AAN9VQN0</accession>
<name>A0AAN9VQN0_9ORTH</name>
<feature type="chain" id="PRO_5042964645" description="Accessory gland protein" evidence="1">
    <location>
        <begin position="22"/>
        <end position="187"/>
    </location>
</feature>
<dbReference type="Proteomes" id="UP001378592">
    <property type="component" value="Unassembled WGS sequence"/>
</dbReference>
<dbReference type="EMBL" id="JAZDUA010000278">
    <property type="protein sequence ID" value="KAK7862359.1"/>
    <property type="molecule type" value="Genomic_DNA"/>
</dbReference>
<protein>
    <recommendedName>
        <fullName evidence="4">Accessory gland protein</fullName>
    </recommendedName>
</protein>
<evidence type="ECO:0000313" key="3">
    <source>
        <dbReference type="Proteomes" id="UP001378592"/>
    </source>
</evidence>
<evidence type="ECO:0000256" key="1">
    <source>
        <dbReference type="SAM" id="SignalP"/>
    </source>
</evidence>
<proteinExistence type="predicted"/>
<dbReference type="AlphaFoldDB" id="A0AAN9VQN0"/>
<reference evidence="2 3" key="1">
    <citation type="submission" date="2024-03" db="EMBL/GenBank/DDBJ databases">
        <title>The genome assembly and annotation of the cricket Gryllus longicercus Weissman &amp; Gray.</title>
        <authorList>
            <person name="Szrajer S."/>
            <person name="Gray D."/>
            <person name="Ylla G."/>
        </authorList>
    </citation>
    <scope>NUCLEOTIDE SEQUENCE [LARGE SCALE GENOMIC DNA]</scope>
    <source>
        <strain evidence="2">DAG 2021-001</strain>
        <tissue evidence="2">Whole body minus gut</tissue>
    </source>
</reference>
<evidence type="ECO:0008006" key="4">
    <source>
        <dbReference type="Google" id="ProtNLM"/>
    </source>
</evidence>
<evidence type="ECO:0000313" key="2">
    <source>
        <dbReference type="EMBL" id="KAK7862359.1"/>
    </source>
</evidence>
<gene>
    <name evidence="2" type="ORF">R5R35_014384</name>
</gene>
<feature type="signal peptide" evidence="1">
    <location>
        <begin position="1"/>
        <end position="21"/>
    </location>
</feature>
<sequence>MSPNQVCVAVLVLQACIGVWARPSAGDGLTEQSENLLDRNTIFNSCAHPPDVLSTPTEISGDWCGLQNSLETTPPNNCNRVTFSAVGDNLRVILNTIDNGRIVMTKNVTFSRIANESWLSRSDGRTTNLFVGLSTDGKYMRMCGTTIVGEGTPTEVSNIVLARCQKKGDEARVAAGELPRVERCEVP</sequence>
<keyword evidence="3" id="KW-1185">Reference proteome</keyword>
<comment type="caution">
    <text evidence="2">The sequence shown here is derived from an EMBL/GenBank/DDBJ whole genome shotgun (WGS) entry which is preliminary data.</text>
</comment>
<organism evidence="2 3">
    <name type="scientific">Gryllus longicercus</name>
    <dbReference type="NCBI Taxonomy" id="2509291"/>
    <lineage>
        <taxon>Eukaryota</taxon>
        <taxon>Metazoa</taxon>
        <taxon>Ecdysozoa</taxon>
        <taxon>Arthropoda</taxon>
        <taxon>Hexapoda</taxon>
        <taxon>Insecta</taxon>
        <taxon>Pterygota</taxon>
        <taxon>Neoptera</taxon>
        <taxon>Polyneoptera</taxon>
        <taxon>Orthoptera</taxon>
        <taxon>Ensifera</taxon>
        <taxon>Gryllidea</taxon>
        <taxon>Grylloidea</taxon>
        <taxon>Gryllidae</taxon>
        <taxon>Gryllinae</taxon>
        <taxon>Gryllus</taxon>
    </lineage>
</organism>
<keyword evidence="1" id="KW-0732">Signal</keyword>